<dbReference type="Pfam" id="PF00041">
    <property type="entry name" value="fn3"/>
    <property type="match status" value="4"/>
</dbReference>
<feature type="domain" description="Fibronectin type-III" evidence="13">
    <location>
        <begin position="1357"/>
        <end position="1453"/>
    </location>
</feature>
<feature type="signal peptide" evidence="11">
    <location>
        <begin position="1"/>
        <end position="36"/>
    </location>
</feature>
<dbReference type="FunFam" id="2.60.40.10:FF:000104">
    <property type="entry name" value="Down syndrome cell adhesion molecule b"/>
    <property type="match status" value="1"/>
</dbReference>
<dbReference type="InterPro" id="IPR036116">
    <property type="entry name" value="FN3_sf"/>
</dbReference>
<feature type="domain" description="Fibronectin type-III" evidence="13">
    <location>
        <begin position="1040"/>
        <end position="1135"/>
    </location>
</feature>
<dbReference type="PROSITE" id="PS50835">
    <property type="entry name" value="IG_LIKE"/>
    <property type="match status" value="9"/>
</dbReference>
<evidence type="ECO:0000256" key="11">
    <source>
        <dbReference type="SAM" id="SignalP"/>
    </source>
</evidence>
<dbReference type="FunFam" id="2.60.40.10:FF:000719">
    <property type="entry name" value="nephrin isoform X1"/>
    <property type="match status" value="1"/>
</dbReference>
<dbReference type="PANTHER" id="PTHR44170">
    <property type="entry name" value="PROTEIN SIDEKICK"/>
    <property type="match status" value="1"/>
</dbReference>
<feature type="non-terminal residue" evidence="14">
    <location>
        <position position="1"/>
    </location>
</feature>
<reference evidence="14" key="1">
    <citation type="submission" date="2021-07" db="EMBL/GenBank/DDBJ databases">
        <authorList>
            <person name="Catto M.A."/>
            <person name="Jacobson A."/>
            <person name="Kennedy G."/>
            <person name="Labadie P."/>
            <person name="Hunt B.G."/>
            <person name="Srinivasan R."/>
        </authorList>
    </citation>
    <scope>NUCLEOTIDE SEQUENCE</scope>
    <source>
        <strain evidence="14">PL_HMW_Pooled</strain>
        <tissue evidence="14">Head</tissue>
    </source>
</reference>
<dbReference type="FunFam" id="2.60.40.10:FF:000324">
    <property type="entry name" value="Down syndrome cell adhesion molecule, isoform D"/>
    <property type="match status" value="1"/>
</dbReference>
<evidence type="ECO:0000256" key="1">
    <source>
        <dbReference type="ARBA" id="ARBA00004479"/>
    </source>
</evidence>
<dbReference type="GO" id="GO:0005886">
    <property type="term" value="C:plasma membrane"/>
    <property type="evidence" value="ECO:0007669"/>
    <property type="project" value="TreeGrafter"/>
</dbReference>
<dbReference type="CDD" id="cd20956">
    <property type="entry name" value="IgI_4_Dscam"/>
    <property type="match status" value="1"/>
</dbReference>
<comment type="subcellular location">
    <subcellularLocation>
        <location evidence="1">Membrane</location>
        <topology evidence="1">Single-pass type I membrane protein</topology>
    </subcellularLocation>
</comment>
<feature type="domain" description="Ig-like" evidence="12">
    <location>
        <begin position="448"/>
        <end position="551"/>
    </location>
</feature>
<dbReference type="PANTHER" id="PTHR44170:SF56">
    <property type="entry name" value="FIBRONECTIN TYPE-III DOMAIN-CONTAINING PROTEIN"/>
    <property type="match status" value="1"/>
</dbReference>
<keyword evidence="2" id="KW-0812">Transmembrane</keyword>
<dbReference type="GO" id="GO:0007420">
    <property type="term" value="P:brain development"/>
    <property type="evidence" value="ECO:0007669"/>
    <property type="project" value="TreeGrafter"/>
</dbReference>
<feature type="region of interest" description="Disordered" evidence="10">
    <location>
        <begin position="495"/>
        <end position="516"/>
    </location>
</feature>
<proteinExistence type="predicted"/>
<feature type="domain" description="Ig-like" evidence="12">
    <location>
        <begin position="42"/>
        <end position="135"/>
    </location>
</feature>
<organism evidence="14 15">
    <name type="scientific">Frankliniella fusca</name>
    <dbReference type="NCBI Taxonomy" id="407009"/>
    <lineage>
        <taxon>Eukaryota</taxon>
        <taxon>Metazoa</taxon>
        <taxon>Ecdysozoa</taxon>
        <taxon>Arthropoda</taxon>
        <taxon>Hexapoda</taxon>
        <taxon>Insecta</taxon>
        <taxon>Pterygota</taxon>
        <taxon>Neoptera</taxon>
        <taxon>Paraneoptera</taxon>
        <taxon>Thysanoptera</taxon>
        <taxon>Terebrantia</taxon>
        <taxon>Thripoidea</taxon>
        <taxon>Thripidae</taxon>
        <taxon>Frankliniella</taxon>
    </lineage>
</organism>
<dbReference type="SMART" id="SM00060">
    <property type="entry name" value="FN3"/>
    <property type="match status" value="4"/>
</dbReference>
<dbReference type="Proteomes" id="UP001219518">
    <property type="component" value="Unassembled WGS sequence"/>
</dbReference>
<feature type="domain" description="Ig-like" evidence="12">
    <location>
        <begin position="557"/>
        <end position="650"/>
    </location>
</feature>
<evidence type="ECO:0000256" key="4">
    <source>
        <dbReference type="ARBA" id="ARBA00022737"/>
    </source>
</evidence>
<feature type="domain" description="Ig-like" evidence="12">
    <location>
        <begin position="746"/>
        <end position="831"/>
    </location>
</feature>
<dbReference type="InterPro" id="IPR036179">
    <property type="entry name" value="Ig-like_dom_sf"/>
</dbReference>
<evidence type="ECO:0000313" key="14">
    <source>
        <dbReference type="EMBL" id="KAK3913834.1"/>
    </source>
</evidence>
<dbReference type="FunFam" id="2.60.40.10:FF:000093">
    <property type="entry name" value="Down syndrome cell adhesion molecule, isoform B"/>
    <property type="match status" value="1"/>
</dbReference>
<evidence type="ECO:0000256" key="10">
    <source>
        <dbReference type="SAM" id="MobiDB-lite"/>
    </source>
</evidence>
<evidence type="ECO:0000256" key="3">
    <source>
        <dbReference type="ARBA" id="ARBA00022729"/>
    </source>
</evidence>
<feature type="domain" description="Ig-like" evidence="12">
    <location>
        <begin position="340"/>
        <end position="444"/>
    </location>
</feature>
<evidence type="ECO:0000259" key="12">
    <source>
        <dbReference type="PROSITE" id="PS50835"/>
    </source>
</evidence>
<sequence length="1505" mass="163657">MRSAGAAADVLFLRTWSNSALFFLPVAAALAPCSAAAELQGPVFSVEPPHRAAFSNSSGLRLDCMATGSPAPRISWLLADGSAALPVAGLRHTHPNGSLELPAFPGDRYRQDVHAVTYRCRASNQAGAVLSKDVHVRGEANFALQLKGWRENMEKFCGSKPPEGGCGSRQAQGFYPLWQPTASVFHGNRRFADCDPIAQFDRFDPRTTIGLPLEVRAVSRALDFLIPVSEALPQRVVKQDYDVQVYDEHVVAGNTAALKCHVAPYVAEYIMVTSWEVDQVNLYPSSDVGGKHLVLANGDLYIQDVSPADRHREYTCRTLHRLTGQTRASPSPGRVIVTEPKGSAQLRLTVEKHQSVLAKVGEDAVLPCLAQGHPVPSYKWHREERLGGGGGGRVQLQPLPLDERVGLLAAGLLRLKKARLSDAGQYVCVVSNSAGEETVHVALTVTAPLSAHVSPPWQEVSTGSEALLECSVAGQPVARVQWLRDGLPLQPGARVSVTTAPSPTAAAGPLRHPGPGVSRVKLTGVGKEDRGMYQCVASNDRDMAQGTAELKLGDAVPELVYSFSEQTLQPGPAVSLKCMAVGIPPPQFSWTLDGFPLPESPRFLVGQYVTIHDDVISHVNISYVKEEDGGEYTCTARNSVGSKSHSARVNVYGKPYIREMPRITAVAGKDLVIKCPAAGYPIESITWEHNGQSLPSSRRQKVFANGTLLVQQTRQGEDQGTYTCQAVNRQKHSARRDVEVAVQIPPRILPILPLNLSEGMRAAISCQILEGDQPVGFRWERDGRPLQTQDGAYTRRHDEFSSALVIERVAAKHTANYTCIASNVAGPDRFTVPLIVNVPPRWLVEPADTSVSAGLDVWLHCEAEGSPPPSVLWKKAVPSLPGEYRDLSLYDHHVNLLPNGTLHFLRVSKESEGHYMCEAGNSVGSDVSKVVFLKVNAPAHFPTKWRQVQVAKGEAARLLCAAQGDPPIDIQWRQAGQRLAVDTDHGLSLREQAKDGGHISELTIERVTRHDTATFSCTAANAYGQDEMTIQLVVQEVAEMPQNVRVTEQQSRSVQLSWPPPYAGNAPISAYILQYKLVSDPWPSNPMRMTVSGTQASATLSGLSPATSYHVRILAENRLGLSEPSEAIQVTTQEEAPSGAPQAVRAEARSSTELVVTWEPPPRDTWHGSLQGYYVGYQQVFQLAQMAQLSGTDRPTRDQYMLKTVEVGSQYGGEASLIGLAKFTTYNVVVQAYNSRGAGPMSEPVTVRTMEDVPSLPPEKLNCRPTSTHELQIQWQAPPEEGRNGDLQGFKVLFRPVEEWFDKDSPEVKTTSSTSTTLPGLLSFTNYSIVVLAFTGSGDGVRTPPVFCRTEEDVPSAPADIKALTASASTVLVAWLPPASLNGVLMGYTFYWNYVRDDGKEGSTHTVQLGPQAETHQVQRLSPSATYRFWVAASTRVGEGEPSKIVTVKPNGKVPARIASFSRTLITPWKRNVTLACAHVGTPAPQVTWKFNQRPLEPPASARLQ</sequence>
<accession>A0AAE1LCM6</accession>
<dbReference type="GO" id="GO:0030424">
    <property type="term" value="C:axon"/>
    <property type="evidence" value="ECO:0007669"/>
    <property type="project" value="TreeGrafter"/>
</dbReference>
<keyword evidence="4" id="KW-0677">Repeat</keyword>
<evidence type="ECO:0000259" key="13">
    <source>
        <dbReference type="PROSITE" id="PS50853"/>
    </source>
</evidence>
<evidence type="ECO:0000256" key="8">
    <source>
        <dbReference type="ARBA" id="ARBA00023157"/>
    </source>
</evidence>
<dbReference type="SMART" id="SM00409">
    <property type="entry name" value="IG"/>
    <property type="match status" value="8"/>
</dbReference>
<feature type="domain" description="Fibronectin type-III" evidence="13">
    <location>
        <begin position="1257"/>
        <end position="1353"/>
    </location>
</feature>
<keyword evidence="5" id="KW-0130">Cell adhesion</keyword>
<dbReference type="Pfam" id="PF13927">
    <property type="entry name" value="Ig_3"/>
    <property type="match status" value="5"/>
</dbReference>
<feature type="domain" description="Ig-like" evidence="12">
    <location>
        <begin position="233"/>
        <end position="329"/>
    </location>
</feature>
<dbReference type="PROSITE" id="PS50853">
    <property type="entry name" value="FN3"/>
    <property type="match status" value="4"/>
</dbReference>
<dbReference type="InterPro" id="IPR003961">
    <property type="entry name" value="FN3_dom"/>
</dbReference>
<dbReference type="SMART" id="SM00408">
    <property type="entry name" value="IGc2"/>
    <property type="match status" value="8"/>
</dbReference>
<dbReference type="FunFam" id="2.60.40.10:FF:000017">
    <property type="entry name" value="Down syndrome cell adhesion molecule b"/>
    <property type="match status" value="1"/>
</dbReference>
<keyword evidence="8" id="KW-1015">Disulfide bond</keyword>
<evidence type="ECO:0000313" key="15">
    <source>
        <dbReference type="Proteomes" id="UP001219518"/>
    </source>
</evidence>
<dbReference type="InterPro" id="IPR013783">
    <property type="entry name" value="Ig-like_fold"/>
</dbReference>
<dbReference type="InterPro" id="IPR003598">
    <property type="entry name" value="Ig_sub2"/>
</dbReference>
<evidence type="ECO:0000256" key="9">
    <source>
        <dbReference type="ARBA" id="ARBA00023319"/>
    </source>
</evidence>
<dbReference type="CDD" id="cd20954">
    <property type="entry name" value="IgI_7_Dscam"/>
    <property type="match status" value="1"/>
</dbReference>
<keyword evidence="6" id="KW-1133">Transmembrane helix</keyword>
<comment type="caution">
    <text evidence="14">The sequence shown here is derived from an EMBL/GenBank/DDBJ whole genome shotgun (WGS) entry which is preliminary data.</text>
</comment>
<feature type="chain" id="PRO_5042000622" evidence="11">
    <location>
        <begin position="37"/>
        <end position="1505"/>
    </location>
</feature>
<dbReference type="GO" id="GO:0007411">
    <property type="term" value="P:axon guidance"/>
    <property type="evidence" value="ECO:0007669"/>
    <property type="project" value="TreeGrafter"/>
</dbReference>
<evidence type="ECO:0000256" key="6">
    <source>
        <dbReference type="ARBA" id="ARBA00022989"/>
    </source>
</evidence>
<name>A0AAE1LCM6_9NEOP</name>
<dbReference type="InterPro" id="IPR013098">
    <property type="entry name" value="Ig_I-set"/>
</dbReference>
<dbReference type="PRINTS" id="PR00014">
    <property type="entry name" value="FNTYPEIII"/>
</dbReference>
<evidence type="ECO:0000256" key="2">
    <source>
        <dbReference type="ARBA" id="ARBA00022692"/>
    </source>
</evidence>
<feature type="domain" description="Fibronectin type-III" evidence="13">
    <location>
        <begin position="1140"/>
        <end position="1252"/>
    </location>
</feature>
<dbReference type="Pfam" id="PF07679">
    <property type="entry name" value="I-set"/>
    <property type="match status" value="2"/>
</dbReference>
<gene>
    <name evidence="14" type="ORF">KUF71_023291</name>
</gene>
<keyword evidence="15" id="KW-1185">Reference proteome</keyword>
<dbReference type="SUPFAM" id="SSF49265">
    <property type="entry name" value="Fibronectin type III"/>
    <property type="match status" value="2"/>
</dbReference>
<dbReference type="GO" id="GO:0098632">
    <property type="term" value="F:cell-cell adhesion mediator activity"/>
    <property type="evidence" value="ECO:0007669"/>
    <property type="project" value="TreeGrafter"/>
</dbReference>
<dbReference type="InterPro" id="IPR003599">
    <property type="entry name" value="Ig_sub"/>
</dbReference>
<keyword evidence="9" id="KW-0393">Immunoglobulin domain</keyword>
<dbReference type="Gene3D" id="2.60.40.10">
    <property type="entry name" value="Immunoglobulins"/>
    <property type="match status" value="13"/>
</dbReference>
<dbReference type="InterPro" id="IPR007110">
    <property type="entry name" value="Ig-like_dom"/>
</dbReference>
<feature type="domain" description="Ig-like" evidence="12">
    <location>
        <begin position="840"/>
        <end position="928"/>
    </location>
</feature>
<feature type="domain" description="Ig-like" evidence="12">
    <location>
        <begin position="655"/>
        <end position="741"/>
    </location>
</feature>
<evidence type="ECO:0000256" key="7">
    <source>
        <dbReference type="ARBA" id="ARBA00023136"/>
    </source>
</evidence>
<dbReference type="CDD" id="cd20958">
    <property type="entry name" value="IgI_5_Dscam"/>
    <property type="match status" value="1"/>
</dbReference>
<keyword evidence="7" id="KW-0472">Membrane</keyword>
<dbReference type="EMBL" id="JAHWGI010000339">
    <property type="protein sequence ID" value="KAK3913834.1"/>
    <property type="molecule type" value="Genomic_DNA"/>
</dbReference>
<feature type="compositionally biased region" description="Low complexity" evidence="10">
    <location>
        <begin position="495"/>
        <end position="507"/>
    </location>
</feature>
<dbReference type="FunFam" id="2.60.40.10:FF:000333">
    <property type="entry name" value="Down syndrome cell adhesion molecule"/>
    <property type="match status" value="1"/>
</dbReference>
<dbReference type="FunFam" id="2.60.40.10:FF:000028">
    <property type="entry name" value="Neuronal cell adhesion molecule"/>
    <property type="match status" value="1"/>
</dbReference>
<reference evidence="14" key="2">
    <citation type="journal article" date="2023" name="BMC Genomics">
        <title>Pest status, molecular evolution, and epigenetic factors derived from the genome assembly of Frankliniella fusca, a thysanopteran phytovirus vector.</title>
        <authorList>
            <person name="Catto M.A."/>
            <person name="Labadie P.E."/>
            <person name="Jacobson A.L."/>
            <person name="Kennedy G.G."/>
            <person name="Srinivasan R."/>
            <person name="Hunt B.G."/>
        </authorList>
    </citation>
    <scope>NUCLEOTIDE SEQUENCE</scope>
    <source>
        <strain evidence="14">PL_HMW_Pooled</strain>
    </source>
</reference>
<evidence type="ECO:0000256" key="5">
    <source>
        <dbReference type="ARBA" id="ARBA00022889"/>
    </source>
</evidence>
<keyword evidence="3 11" id="KW-0732">Signal</keyword>
<dbReference type="SUPFAM" id="SSF48726">
    <property type="entry name" value="Immunoglobulin"/>
    <property type="match status" value="9"/>
</dbReference>
<dbReference type="CDD" id="cd00063">
    <property type="entry name" value="FN3"/>
    <property type="match status" value="4"/>
</dbReference>
<protein>
    <submittedName>
        <fullName evidence="14">Down syndrome cell adhesion molecule-like protein Dscam2</fullName>
    </submittedName>
</protein>
<feature type="domain" description="Ig-like" evidence="12">
    <location>
        <begin position="938"/>
        <end position="1031"/>
    </location>
</feature>